<dbReference type="OrthoDB" id="25466at2759"/>
<proteinExistence type="predicted"/>
<dbReference type="Pfam" id="PF14912">
    <property type="entry name" value="THEG"/>
    <property type="match status" value="2"/>
</dbReference>
<dbReference type="EMBL" id="JADBJN010000003">
    <property type="protein sequence ID" value="KAG5670054.1"/>
    <property type="molecule type" value="Genomic_DNA"/>
</dbReference>
<comment type="caution">
    <text evidence="1">The sequence shown here is derived from an EMBL/GenBank/DDBJ whole genome shotgun (WGS) entry which is preliminary data.</text>
</comment>
<protein>
    <submittedName>
        <fullName evidence="1">Uncharacterized protein</fullName>
    </submittedName>
</protein>
<dbReference type="Proteomes" id="UP001107558">
    <property type="component" value="Chromosome 3"/>
</dbReference>
<name>A0A9J6BL05_POLVA</name>
<reference evidence="1" key="1">
    <citation type="submission" date="2021-03" db="EMBL/GenBank/DDBJ databases">
        <title>Chromosome level genome of the anhydrobiotic midge Polypedilum vanderplanki.</title>
        <authorList>
            <person name="Yoshida Y."/>
            <person name="Kikawada T."/>
            <person name="Gusev O."/>
        </authorList>
    </citation>
    <scope>NUCLEOTIDE SEQUENCE</scope>
    <source>
        <strain evidence="1">NIAS01</strain>
        <tissue evidence="1">Whole body or cell culture</tissue>
    </source>
</reference>
<sequence length="273" mass="32128">MSILNDNKLCPSRNLSNSSSLTNNTNIDYECNIILQDESICLDAVECKKRASKDAWKSHIQRIDNLARPRKRLDRSFCDYCFEKEMRPKKVPLEKLLPRINILSQPRRITPKYVKPPPEKFPTKKIQDWQAHEKWLVLRAKPREFIPPNNCSTCPNPKRLSRNGWRRISELSQPKIRKSSIPKSHSMKCKKVCFMPLRVCELSKPKIRMLSQMNDNNRLKVSASALSYRASERIKQLALPKYYNIESMEKFDGSENNYCCCRSFSFDDLYYRN</sequence>
<evidence type="ECO:0000313" key="2">
    <source>
        <dbReference type="Proteomes" id="UP001107558"/>
    </source>
</evidence>
<dbReference type="InterPro" id="IPR006623">
    <property type="entry name" value="THEG"/>
</dbReference>
<accession>A0A9J6BL05</accession>
<dbReference type="AlphaFoldDB" id="A0A9J6BL05"/>
<dbReference type="SMART" id="SM00705">
    <property type="entry name" value="THEG"/>
    <property type="match status" value="5"/>
</dbReference>
<organism evidence="1 2">
    <name type="scientific">Polypedilum vanderplanki</name>
    <name type="common">Sleeping chironomid midge</name>
    <dbReference type="NCBI Taxonomy" id="319348"/>
    <lineage>
        <taxon>Eukaryota</taxon>
        <taxon>Metazoa</taxon>
        <taxon>Ecdysozoa</taxon>
        <taxon>Arthropoda</taxon>
        <taxon>Hexapoda</taxon>
        <taxon>Insecta</taxon>
        <taxon>Pterygota</taxon>
        <taxon>Neoptera</taxon>
        <taxon>Endopterygota</taxon>
        <taxon>Diptera</taxon>
        <taxon>Nematocera</taxon>
        <taxon>Chironomoidea</taxon>
        <taxon>Chironomidae</taxon>
        <taxon>Chironominae</taxon>
        <taxon>Polypedilum</taxon>
        <taxon>Polypedilum</taxon>
    </lineage>
</organism>
<keyword evidence="2" id="KW-1185">Reference proteome</keyword>
<gene>
    <name evidence="1" type="ORF">PVAND_000340</name>
</gene>
<evidence type="ECO:0000313" key="1">
    <source>
        <dbReference type="EMBL" id="KAG5670054.1"/>
    </source>
</evidence>